<feature type="compositionally biased region" description="Polar residues" evidence="1">
    <location>
        <begin position="69"/>
        <end position="81"/>
    </location>
</feature>
<feature type="compositionally biased region" description="Basic and acidic residues" evidence="1">
    <location>
        <begin position="44"/>
        <end position="61"/>
    </location>
</feature>
<feature type="compositionally biased region" description="Basic and acidic residues" evidence="1">
    <location>
        <begin position="197"/>
        <end position="213"/>
    </location>
</feature>
<dbReference type="GO" id="GO:0003676">
    <property type="term" value="F:nucleic acid binding"/>
    <property type="evidence" value="ECO:0007669"/>
    <property type="project" value="InterPro"/>
</dbReference>
<dbReference type="InParanoid" id="A0A151GX59"/>
<organism evidence="2 3">
    <name type="scientific">Drechmeria coniospora</name>
    <name type="common">Nematophagous fungus</name>
    <name type="synonym">Meria coniospora</name>
    <dbReference type="NCBI Taxonomy" id="98403"/>
    <lineage>
        <taxon>Eukaryota</taxon>
        <taxon>Fungi</taxon>
        <taxon>Dikarya</taxon>
        <taxon>Ascomycota</taxon>
        <taxon>Pezizomycotina</taxon>
        <taxon>Sordariomycetes</taxon>
        <taxon>Hypocreomycetidae</taxon>
        <taxon>Hypocreales</taxon>
        <taxon>Ophiocordycipitaceae</taxon>
        <taxon>Drechmeria</taxon>
    </lineage>
</organism>
<dbReference type="InterPro" id="IPR036397">
    <property type="entry name" value="RNaseH_sf"/>
</dbReference>
<keyword evidence="3" id="KW-1185">Reference proteome</keyword>
<dbReference type="Proteomes" id="UP000076580">
    <property type="component" value="Chromosome 01"/>
</dbReference>
<feature type="region of interest" description="Disordered" evidence="1">
    <location>
        <begin position="1"/>
        <end position="81"/>
    </location>
</feature>
<evidence type="ECO:0008006" key="4">
    <source>
        <dbReference type="Google" id="ProtNLM"/>
    </source>
</evidence>
<sequence length="511" mass="58832">MAVVSDGRLTATEWPSTTSERTREPKGKAKRQWSDEDGTATTESRLHSREPYHDLIVERQRTGGFPSGSCRTFSHTPGRSARCTASCTPRGTFSCVPGRVPSSSPAAFHPRPQLHSRRHFQPHHQLHSRRRRRRRRRRAIMPAGSYKQGDTPKRAMVRGTISYLESQGLPVNKSAIFRHFELSRSQGYSALSLPSSKRSDPEWEETRGRPNKISDADQSRMEAVMWDDERYMDDETFNWTALAKAAGVEMTCNPRTLHRTMGTMWYRRCLGCGRSVVHKRCCDKRVDWARRMLEAYPHAQDWRPMRFSIELHFGFGLDGKVRLLPRPGERFCTGCGDMAEAKWPRDVRRLHAWAAAGHGFKSELVFYDESTNPNNVGVLTMAAYHDKVLDKTVKQWLQNGEAFILHEDVEAFAHGGLSKQNMVQQWKESTGLRQVFSCGDSPDLSPLESLWPAQKQWQSELPKKDWDDETLREAAREAWRRLEQERVNIWVDFMPQRLAQVIQSDGKLVPW</sequence>
<accession>A0A151GX59</accession>
<proteinExistence type="predicted"/>
<evidence type="ECO:0000256" key="1">
    <source>
        <dbReference type="SAM" id="MobiDB-lite"/>
    </source>
</evidence>
<feature type="compositionally biased region" description="Basic residues" evidence="1">
    <location>
        <begin position="112"/>
        <end position="139"/>
    </location>
</feature>
<dbReference type="RefSeq" id="XP_040661047.1">
    <property type="nucleotide sequence ID" value="XM_040800164.1"/>
</dbReference>
<dbReference type="EMBL" id="LAYC01000001">
    <property type="protein sequence ID" value="KYK61695.1"/>
    <property type="molecule type" value="Genomic_DNA"/>
</dbReference>
<evidence type="ECO:0000313" key="2">
    <source>
        <dbReference type="EMBL" id="KYK61695.1"/>
    </source>
</evidence>
<dbReference type="Gene3D" id="3.30.420.10">
    <property type="entry name" value="Ribonuclease H-like superfamily/Ribonuclease H"/>
    <property type="match status" value="1"/>
</dbReference>
<protein>
    <recommendedName>
        <fullName evidence="4">HMG box protein</fullName>
    </recommendedName>
</protein>
<feature type="region of interest" description="Disordered" evidence="1">
    <location>
        <begin position="190"/>
        <end position="213"/>
    </location>
</feature>
<comment type="caution">
    <text evidence="2">The sequence shown here is derived from an EMBL/GenBank/DDBJ whole genome shotgun (WGS) entry which is preliminary data.</text>
</comment>
<reference evidence="2 3" key="1">
    <citation type="journal article" date="2016" name="Sci. Rep.">
        <title>Insights into Adaptations to a Near-Obligate Nematode Endoparasitic Lifestyle from the Finished Genome of Drechmeria coniospora.</title>
        <authorList>
            <person name="Zhang L."/>
            <person name="Zhou Z."/>
            <person name="Guo Q."/>
            <person name="Fokkens L."/>
            <person name="Miskei M."/>
            <person name="Pocsi I."/>
            <person name="Zhang W."/>
            <person name="Chen M."/>
            <person name="Wang L."/>
            <person name="Sun Y."/>
            <person name="Donzelli B.G."/>
            <person name="Gibson D.M."/>
            <person name="Nelson D.R."/>
            <person name="Luo J.G."/>
            <person name="Rep M."/>
            <person name="Liu H."/>
            <person name="Yang S."/>
            <person name="Wang J."/>
            <person name="Krasnoff S.B."/>
            <person name="Xu Y."/>
            <person name="Molnar I."/>
            <person name="Lin M."/>
        </authorList>
    </citation>
    <scope>NUCLEOTIDE SEQUENCE [LARGE SCALE GENOMIC DNA]</scope>
    <source>
        <strain evidence="2 3">ARSEF 6962</strain>
    </source>
</reference>
<dbReference type="STRING" id="98403.A0A151GX59"/>
<gene>
    <name evidence="2" type="ORF">DCS_02838</name>
</gene>
<dbReference type="GeneID" id="63715481"/>
<evidence type="ECO:0000313" key="3">
    <source>
        <dbReference type="Proteomes" id="UP000076580"/>
    </source>
</evidence>
<feature type="region of interest" description="Disordered" evidence="1">
    <location>
        <begin position="102"/>
        <end position="139"/>
    </location>
</feature>
<name>A0A151GX59_DRECN</name>
<dbReference type="AlphaFoldDB" id="A0A151GX59"/>